<name>A0A812WIC4_SYMPI</name>
<feature type="region of interest" description="Disordered" evidence="1">
    <location>
        <begin position="71"/>
        <end position="115"/>
    </location>
</feature>
<gene>
    <name evidence="2" type="ORF">SPIL2461_LOCUS19100</name>
</gene>
<feature type="region of interest" description="Disordered" evidence="1">
    <location>
        <begin position="312"/>
        <end position="348"/>
    </location>
</feature>
<evidence type="ECO:0000313" key="3">
    <source>
        <dbReference type="Proteomes" id="UP000649617"/>
    </source>
</evidence>
<comment type="caution">
    <text evidence="2">The sequence shown here is derived from an EMBL/GenBank/DDBJ whole genome shotgun (WGS) entry which is preliminary data.</text>
</comment>
<dbReference type="AlphaFoldDB" id="A0A812WIC4"/>
<feature type="compositionally biased region" description="Low complexity" evidence="1">
    <location>
        <begin position="75"/>
        <end position="84"/>
    </location>
</feature>
<feature type="non-terminal residue" evidence="2">
    <location>
        <position position="1"/>
    </location>
</feature>
<proteinExistence type="predicted"/>
<sequence>LGTWDAIEDVDEDPDGPLANLQSQLMPPDEVCILRNPKSLFSQDAKDVCWVSVSCLRQSLVVRVWWNRENKAGSDSEGSQSGSDRQGKRKSTAPAATDSSKKPKQAKSPKMPDERHPSLCYILVCDERKNGKSKYCKEHKKVTDAILYQAERQNRKAEVEKVLSEQVQCTKAVQDFQKENPPGRFRKKLIDFGQWFKTYSVETAITGREAVELYSFSDFSDDKTKSGWDLKAILKKWQEYEQDPGVEHEGDSLWLPLRKQKFRDETKKISNAYQEASKAIKDPKPEDAKNLRQFCHNAAASFADPFLCGSKDSKDRSSSSNAPGAGPAQEEEEELAPDDKTKNKKKRKTVDIANAVATNHEKDSSKVQKARELLVAAIAAAKEACRRAHELSKLNPLNESGKLFLKTCENRLACAQLWAVESEDDLNNWLKLNDNSAAAKRSAATSPDNPPLPAEMAEKVSLLLRVEAESAGQAFLPVQDMSSLCSDLELAKKVQQILQLQDADSIENHKTEFKKVIASCSQLKESVSKGASKLNGHMDNLKREEARQAKKTQSKAEKDAVAMAKRMAKKAAEDAKMEEVQTPKLFDIEDAMLSKFPMQVVQDEDVAKDGFAFDADKPAHLKLAFVQKEWLDLAKVQMALSAYGGQCKTQTTTKESGKGQIPIQKKNGREESLAIMQKIMKSCKMDGNQFPFDGSEEQMLKEIWLYGYMPSRNFVSPTPQGMNMFKFLATGCPAVGLQAY</sequence>
<accession>A0A812WIC4</accession>
<evidence type="ECO:0000313" key="2">
    <source>
        <dbReference type="EMBL" id="CAE7684095.1"/>
    </source>
</evidence>
<dbReference type="OrthoDB" id="10302862at2759"/>
<keyword evidence="3" id="KW-1185">Reference proteome</keyword>
<dbReference type="EMBL" id="CAJNIZ010044286">
    <property type="protein sequence ID" value="CAE7684095.1"/>
    <property type="molecule type" value="Genomic_DNA"/>
</dbReference>
<protein>
    <submittedName>
        <fullName evidence="2">Uncharacterized protein</fullName>
    </submittedName>
</protein>
<reference evidence="2" key="1">
    <citation type="submission" date="2021-02" db="EMBL/GenBank/DDBJ databases">
        <authorList>
            <person name="Dougan E. K."/>
            <person name="Rhodes N."/>
            <person name="Thang M."/>
            <person name="Chan C."/>
        </authorList>
    </citation>
    <scope>NUCLEOTIDE SEQUENCE</scope>
</reference>
<evidence type="ECO:0000256" key="1">
    <source>
        <dbReference type="SAM" id="MobiDB-lite"/>
    </source>
</evidence>
<organism evidence="2 3">
    <name type="scientific">Symbiodinium pilosum</name>
    <name type="common">Dinoflagellate</name>
    <dbReference type="NCBI Taxonomy" id="2952"/>
    <lineage>
        <taxon>Eukaryota</taxon>
        <taxon>Sar</taxon>
        <taxon>Alveolata</taxon>
        <taxon>Dinophyceae</taxon>
        <taxon>Suessiales</taxon>
        <taxon>Symbiodiniaceae</taxon>
        <taxon>Symbiodinium</taxon>
    </lineage>
</organism>
<dbReference type="Proteomes" id="UP000649617">
    <property type="component" value="Unassembled WGS sequence"/>
</dbReference>